<feature type="domain" description="Transcription initiation factor TFIID subunit 2 TPR repeats" evidence="11">
    <location>
        <begin position="755"/>
        <end position="1045"/>
    </location>
</feature>
<evidence type="ECO:0000259" key="10">
    <source>
        <dbReference type="Pfam" id="PF25316"/>
    </source>
</evidence>
<dbReference type="Pfam" id="PF25316">
    <property type="entry name" value="TAF2_3rd"/>
    <property type="match status" value="1"/>
</dbReference>
<dbReference type="InterPro" id="IPR037813">
    <property type="entry name" value="TAF2"/>
</dbReference>
<dbReference type="GO" id="GO:0003682">
    <property type="term" value="F:chromatin binding"/>
    <property type="evidence" value="ECO:0007669"/>
    <property type="project" value="TreeGrafter"/>
</dbReference>
<reference evidence="12 13" key="1">
    <citation type="submission" date="2018-02" db="EMBL/GenBank/DDBJ databases">
        <title>The genomes of Aspergillus section Nigri reveals drivers in fungal speciation.</title>
        <authorList>
            <consortium name="DOE Joint Genome Institute"/>
            <person name="Vesth T.C."/>
            <person name="Nybo J."/>
            <person name="Theobald S."/>
            <person name="Brandl J."/>
            <person name="Frisvad J.C."/>
            <person name="Nielsen K.F."/>
            <person name="Lyhne E.K."/>
            <person name="Kogle M.E."/>
            <person name="Kuo A."/>
            <person name="Riley R."/>
            <person name="Clum A."/>
            <person name="Nolan M."/>
            <person name="Lipzen A."/>
            <person name="Salamov A."/>
            <person name="Henrissat B."/>
            <person name="Wiebenga A."/>
            <person name="De vries R.P."/>
            <person name="Grigoriev I.V."/>
            <person name="Mortensen U.H."/>
            <person name="Andersen M.R."/>
            <person name="Baker S.E."/>
        </authorList>
    </citation>
    <scope>NUCLEOTIDE SEQUENCE [LARGE SCALE GENOMIC DNA]</scope>
    <source>
        <strain evidence="12 13">CBS 313.89</strain>
    </source>
</reference>
<dbReference type="SUPFAM" id="SSF63737">
    <property type="entry name" value="Leukotriene A4 hydrolase N-terminal domain"/>
    <property type="match status" value="1"/>
</dbReference>
<accession>A0A8G1RPV2</accession>
<comment type="similarity">
    <text evidence="2">Belongs to the TAF2 family.</text>
</comment>
<keyword evidence="4" id="KW-0805">Transcription regulation</keyword>
<dbReference type="GO" id="GO:0005669">
    <property type="term" value="C:transcription factor TFIID complex"/>
    <property type="evidence" value="ECO:0007669"/>
    <property type="project" value="InterPro"/>
</dbReference>
<evidence type="ECO:0000256" key="3">
    <source>
        <dbReference type="ARBA" id="ARBA00017363"/>
    </source>
</evidence>
<dbReference type="InterPro" id="IPR027268">
    <property type="entry name" value="Peptidase_M4/M1_CTD_sf"/>
</dbReference>
<dbReference type="GO" id="GO:0000976">
    <property type="term" value="F:transcription cis-regulatory region binding"/>
    <property type="evidence" value="ECO:0007669"/>
    <property type="project" value="TreeGrafter"/>
</dbReference>
<dbReference type="AlphaFoldDB" id="A0A8G1RPV2"/>
<dbReference type="InterPro" id="IPR057991">
    <property type="entry name" value="TPR_TAF2_C"/>
</dbReference>
<keyword evidence="6" id="KW-0539">Nucleus</keyword>
<comment type="function">
    <text evidence="7">Functions as a component of the DNA-binding general transcription factor complex TFIID. Binding of TFIID to a promoter (with or without TATA element) is the initial step in pre-initiation complex (PIC) formation. TFIID plays a key role in the regulation of gene expression by RNA polymerase II through different activities such as transcription activator interaction, core promoter recognition and selectivity, TFIIA and TFIIB interaction, chromatin modification (histone acetylation by TAF1), facilitation of DNA opening and initiation of transcription.</text>
</comment>
<dbReference type="Pfam" id="PF25577">
    <property type="entry name" value="TPR_TAF2_C"/>
    <property type="match status" value="1"/>
</dbReference>
<evidence type="ECO:0000256" key="7">
    <source>
        <dbReference type="ARBA" id="ARBA00025346"/>
    </source>
</evidence>
<evidence type="ECO:0000313" key="12">
    <source>
        <dbReference type="EMBL" id="RAK76437.1"/>
    </source>
</evidence>
<evidence type="ECO:0000256" key="9">
    <source>
        <dbReference type="SAM" id="MobiDB-lite"/>
    </source>
</evidence>
<dbReference type="GO" id="GO:0006367">
    <property type="term" value="P:transcription initiation at RNA polymerase II promoter"/>
    <property type="evidence" value="ECO:0007669"/>
    <property type="project" value="TreeGrafter"/>
</dbReference>
<evidence type="ECO:0000256" key="5">
    <source>
        <dbReference type="ARBA" id="ARBA00023163"/>
    </source>
</evidence>
<organism evidence="12 13">
    <name type="scientific">Aspergillus fijiensis CBS 313.89</name>
    <dbReference type="NCBI Taxonomy" id="1448319"/>
    <lineage>
        <taxon>Eukaryota</taxon>
        <taxon>Fungi</taxon>
        <taxon>Dikarya</taxon>
        <taxon>Ascomycota</taxon>
        <taxon>Pezizomycotina</taxon>
        <taxon>Eurotiomycetes</taxon>
        <taxon>Eurotiomycetidae</taxon>
        <taxon>Eurotiales</taxon>
        <taxon>Aspergillaceae</taxon>
        <taxon>Aspergillus</taxon>
    </lineage>
</organism>
<dbReference type="GO" id="GO:0016251">
    <property type="term" value="F:RNA polymerase II general transcription initiation factor activity"/>
    <property type="evidence" value="ECO:0007669"/>
    <property type="project" value="TreeGrafter"/>
</dbReference>
<evidence type="ECO:0000256" key="8">
    <source>
        <dbReference type="ARBA" id="ARBA00076306"/>
    </source>
</evidence>
<dbReference type="CDD" id="cd09839">
    <property type="entry name" value="M1_like_TAF2"/>
    <property type="match status" value="1"/>
</dbReference>
<dbReference type="InterPro" id="IPR057345">
    <property type="entry name" value="Ig-like_TAF2"/>
</dbReference>
<dbReference type="PANTHER" id="PTHR15137:SF9">
    <property type="entry name" value="TRANSCRIPTION INITIATION FACTOR TFIID SUBUNIT 2"/>
    <property type="match status" value="1"/>
</dbReference>
<keyword evidence="5" id="KW-0804">Transcription</keyword>
<gene>
    <name evidence="12" type="ORF">BO72DRAFT_135329</name>
</gene>
<dbReference type="OrthoDB" id="308861at2759"/>
<comment type="subcellular location">
    <subcellularLocation>
        <location evidence="1">Nucleus</location>
    </subcellularLocation>
</comment>
<dbReference type="SUPFAM" id="SSF55486">
    <property type="entry name" value="Metalloproteases ('zincins'), catalytic domain"/>
    <property type="match status" value="1"/>
</dbReference>
<feature type="compositionally biased region" description="Pro residues" evidence="9">
    <location>
        <begin position="1214"/>
        <end position="1230"/>
    </location>
</feature>
<dbReference type="Gene3D" id="2.60.40.1730">
    <property type="entry name" value="tricorn interacting facor f3 domain"/>
    <property type="match status" value="1"/>
</dbReference>
<evidence type="ECO:0000313" key="13">
    <source>
        <dbReference type="Proteomes" id="UP000249789"/>
    </source>
</evidence>
<dbReference type="VEuPathDB" id="FungiDB:BO72DRAFT_135329"/>
<name>A0A8G1RPV2_9EURO</name>
<evidence type="ECO:0000256" key="1">
    <source>
        <dbReference type="ARBA" id="ARBA00004123"/>
    </source>
</evidence>
<feature type="region of interest" description="Disordered" evidence="9">
    <location>
        <begin position="1175"/>
        <end position="1276"/>
    </location>
</feature>
<sequence>MPGVVEPPSGAPRSDLGFTVAHQKVELEIDFATKSLKGKTEITIHPHHKDLRVLRLNFRQGELRRLNVSGKVPTVKYVDQYETLQLYGPHYHQRLSAKIDGLLKTPPEPDLLVSVPKSVRIDELDPFSIEAQDQMTLRATGAADEGEGPLSSKAAETSLPRFTALTLYIEFVTDNIRDGLQFVGVENGDRRYPHAYTTNSPGYGVGCPLFPCVDDPASRCTWEISIKCPCTLGDMFDRKLRDQANLGSYGRSNAPGPYIASDDEGLDVAVVCSGDLTDEIIDPKDSSKKTVSFACYSPLSAQQVGFAIGPFEYVNLADFRESDQDEQLGQNAIPLHAFCLPGRADEVRNTCFPMAKAIDFFSLSYGSYPFSSYKVCFVDDLPEGTLPTACLSICSSHLLFPEEVIDPMYDSTRTLVHALASQWIGVNIVPKEPADTWVTVGVSWYITDTFMRKLCGNNEYRFRLKQMSDKVCDLDYERPSIHDMGNILHIDPSEIDFIALKAPLVLFILDRRLTKASGKATMSRIISRLFLNSRMGDIPNGAVTSSLFQKTCERLGHAKLDAFFQQWVYGAGCPRFQATQRFNKKKLVVEMMIRQVQADPSSTRDLDKNAFMRDVKEEIRNVYAGVVQPVFTGSMTIRIHEADGTPYEHIVEIKEGVTKFDIPYNTKYKRLKRNKRQKERAAAASGGDPSAEAQEDVLLYCLGDVLQSEEEIQEWRLADWSKEDEERMGQESYEWIRMDADFEWVCKLSLAMPGYMYLSQLQQDRDVIAQLESLQYMAVQREHPLISSIFVRTLMDRRYFYGIRVAAAQALVKHAKEEINWLGLFHLERAFQELFCLPGSPMTRSNDFADRAAYVLQLVIPEAISKVRDNNGKTPMRVKRFLYDKLKFNDNSNNEYSDNFYVATLMESLCHAMLGKVESRMDDLDDFDMDRVLETQAEDQLEKDAIAEIDRYRRMDEWSSSFQNIYSRAALRCQMQLMKANISSLDMMQFLPYTRAGTYDLLRLAAFECLVELDLFRSPELLRWFIFTMSNDSSALIRRRLHGLFGKALAPVAFGRDVNQEQPADADNLIIEQESSTEVRQADLARRQTVTGALGALKNEVSGDQLLKESLWAACNSPYIGVLELSEFTDLCRVLYDAVTTRMVTLKYPRYWAVKHLGRGRLHFFRSSKIRTALAPSKDSTAAKRKREDQAMAPPPPRITFKSSKLGSSAAPFSPRPSPKPSPKPSPQPTPKLHIPNLPSPAPQAPAPKTATAPSTPSTPSGGGFKLKLKFGQKPK</sequence>
<dbReference type="PANTHER" id="PTHR15137">
    <property type="entry name" value="TRANSCRIPTION INITIATION FACTOR TFIID"/>
    <property type="match status" value="1"/>
</dbReference>
<feature type="compositionally biased region" description="Low complexity" evidence="9">
    <location>
        <begin position="1247"/>
        <end position="1260"/>
    </location>
</feature>
<feature type="compositionally biased region" description="Basic residues" evidence="9">
    <location>
        <begin position="1267"/>
        <end position="1276"/>
    </location>
</feature>
<feature type="domain" description="Transcription initiation factor TFIID subunit 2 Ig-like" evidence="10">
    <location>
        <begin position="571"/>
        <end position="753"/>
    </location>
</feature>
<dbReference type="EMBL" id="KZ824649">
    <property type="protein sequence ID" value="RAK76437.1"/>
    <property type="molecule type" value="Genomic_DNA"/>
</dbReference>
<dbReference type="Proteomes" id="UP000249789">
    <property type="component" value="Unassembled WGS sequence"/>
</dbReference>
<keyword evidence="13" id="KW-1185">Reference proteome</keyword>
<dbReference type="FunFam" id="1.10.390.10:FF:000011">
    <property type="entry name" value="Transcription initiation factor TFIID subunit"/>
    <property type="match status" value="1"/>
</dbReference>
<evidence type="ECO:0000256" key="2">
    <source>
        <dbReference type="ARBA" id="ARBA00010937"/>
    </source>
</evidence>
<evidence type="ECO:0000259" key="11">
    <source>
        <dbReference type="Pfam" id="PF25577"/>
    </source>
</evidence>
<protein>
    <recommendedName>
        <fullName evidence="3">Transcription initiation factor TFIID subunit 2</fullName>
    </recommendedName>
    <alternativeName>
        <fullName evidence="8">TBP-associated factor 2</fullName>
    </alternativeName>
</protein>
<proteinExistence type="inferred from homology"/>
<evidence type="ECO:0000256" key="4">
    <source>
        <dbReference type="ARBA" id="ARBA00023015"/>
    </source>
</evidence>
<dbReference type="Gene3D" id="1.10.390.10">
    <property type="entry name" value="Neutral Protease Domain 2"/>
    <property type="match status" value="1"/>
</dbReference>
<dbReference type="GeneID" id="63856465"/>
<dbReference type="InterPro" id="IPR042097">
    <property type="entry name" value="Aminopeptidase_N-like_N_sf"/>
</dbReference>
<dbReference type="RefSeq" id="XP_040800447.1">
    <property type="nucleotide sequence ID" value="XM_040939132.1"/>
</dbReference>
<evidence type="ECO:0000256" key="6">
    <source>
        <dbReference type="ARBA" id="ARBA00023242"/>
    </source>
</evidence>